<accession>Q245H1</accession>
<dbReference type="RefSeq" id="XP_001023638.3">
    <property type="nucleotide sequence ID" value="XM_001023638.4"/>
</dbReference>
<gene>
    <name evidence="1" type="ORF">TTHERM_00731410</name>
</gene>
<protein>
    <submittedName>
        <fullName evidence="1">Uncharacterized protein</fullName>
    </submittedName>
</protein>
<evidence type="ECO:0000313" key="2">
    <source>
        <dbReference type="Proteomes" id="UP000009168"/>
    </source>
</evidence>
<dbReference type="InParanoid" id="Q245H1"/>
<keyword evidence="2" id="KW-1185">Reference proteome</keyword>
<evidence type="ECO:0000313" key="1">
    <source>
        <dbReference type="EMBL" id="EAS03393.3"/>
    </source>
</evidence>
<organism evidence="1 2">
    <name type="scientific">Tetrahymena thermophila (strain SB210)</name>
    <dbReference type="NCBI Taxonomy" id="312017"/>
    <lineage>
        <taxon>Eukaryota</taxon>
        <taxon>Sar</taxon>
        <taxon>Alveolata</taxon>
        <taxon>Ciliophora</taxon>
        <taxon>Intramacronucleata</taxon>
        <taxon>Oligohymenophorea</taxon>
        <taxon>Hymenostomatida</taxon>
        <taxon>Tetrahymenina</taxon>
        <taxon>Tetrahymenidae</taxon>
        <taxon>Tetrahymena</taxon>
    </lineage>
</organism>
<sequence>MQPQPQPVYVMNAPNPADMIRCKLPSPFDGGYADIIVDPQNFIVLPPVQEKKSFFDKLTEGANKVAHQATSITKNFVDNRKPVICVYCTAYQTIDNNQINYYCCNCKYLNNKAQAPIRKTIFCGNCNAKQEVDLGTTWYTTCSKCARLNIIPLLKPMFQVPPGHPCLNDAQSQQQGQQVQQNYNGQLQQQQFMYNAKQ</sequence>
<dbReference type="EMBL" id="GG662485">
    <property type="protein sequence ID" value="EAS03393.3"/>
    <property type="molecule type" value="Genomic_DNA"/>
</dbReference>
<dbReference type="Proteomes" id="UP000009168">
    <property type="component" value="Unassembled WGS sequence"/>
</dbReference>
<name>Q245H1_TETTS</name>
<proteinExistence type="predicted"/>
<dbReference type="KEGG" id="tet:TTHERM_00731410"/>
<dbReference type="HOGENOM" id="CLU_1380572_0_0_1"/>
<dbReference type="GeneID" id="7847058"/>
<dbReference type="AlphaFoldDB" id="Q245H1"/>
<reference evidence="2" key="1">
    <citation type="journal article" date="2006" name="PLoS Biol.">
        <title>Macronuclear genome sequence of the ciliate Tetrahymena thermophila, a model eukaryote.</title>
        <authorList>
            <person name="Eisen J.A."/>
            <person name="Coyne R.S."/>
            <person name="Wu M."/>
            <person name="Wu D."/>
            <person name="Thiagarajan M."/>
            <person name="Wortman J.R."/>
            <person name="Badger J.H."/>
            <person name="Ren Q."/>
            <person name="Amedeo P."/>
            <person name="Jones K.M."/>
            <person name="Tallon L.J."/>
            <person name="Delcher A.L."/>
            <person name="Salzberg S.L."/>
            <person name="Silva J.C."/>
            <person name="Haas B.J."/>
            <person name="Majoros W.H."/>
            <person name="Farzad M."/>
            <person name="Carlton J.M."/>
            <person name="Smith R.K. Jr."/>
            <person name="Garg J."/>
            <person name="Pearlman R.E."/>
            <person name="Karrer K.M."/>
            <person name="Sun L."/>
            <person name="Manning G."/>
            <person name="Elde N.C."/>
            <person name="Turkewitz A.P."/>
            <person name="Asai D.J."/>
            <person name="Wilkes D.E."/>
            <person name="Wang Y."/>
            <person name="Cai H."/>
            <person name="Collins K."/>
            <person name="Stewart B.A."/>
            <person name="Lee S.R."/>
            <person name="Wilamowska K."/>
            <person name="Weinberg Z."/>
            <person name="Ruzzo W.L."/>
            <person name="Wloga D."/>
            <person name="Gaertig J."/>
            <person name="Frankel J."/>
            <person name="Tsao C.-C."/>
            <person name="Gorovsky M.A."/>
            <person name="Keeling P.J."/>
            <person name="Waller R.F."/>
            <person name="Patron N.J."/>
            <person name="Cherry J.M."/>
            <person name="Stover N.A."/>
            <person name="Krieger C.J."/>
            <person name="del Toro C."/>
            <person name="Ryder H.F."/>
            <person name="Williamson S.C."/>
            <person name="Barbeau R.A."/>
            <person name="Hamilton E.P."/>
            <person name="Orias E."/>
        </authorList>
    </citation>
    <scope>NUCLEOTIDE SEQUENCE [LARGE SCALE GENOMIC DNA]</scope>
    <source>
        <strain evidence="2">SB210</strain>
    </source>
</reference>